<keyword evidence="2" id="KW-1185">Reference proteome</keyword>
<proteinExistence type="predicted"/>
<name>A0AAV6X1Z7_9LAMI</name>
<accession>A0AAV6X1Z7</accession>
<evidence type="ECO:0000313" key="2">
    <source>
        <dbReference type="Proteomes" id="UP000826271"/>
    </source>
</evidence>
<protein>
    <submittedName>
        <fullName evidence="1">Uncharacterized protein</fullName>
    </submittedName>
</protein>
<gene>
    <name evidence="1" type="ORF">BUALT_Bualt11G0135200</name>
</gene>
<dbReference type="PANTHER" id="PTHR37256:SF3">
    <property type="entry name" value="FORMIN-F-LIKE"/>
    <property type="match status" value="1"/>
</dbReference>
<sequence>MKNTYCEGLGWHLSSSRLLRLFVWSVDTDEAKYFKYSSSSFFSTRRKNDDEAVGRKRRIRRRSHTRRKAAPLTSSNFINMAEARKQIVNALHLHRSSSSSAKSITNNVPAIVSSSNDDPHQYYYYHHQLTDSMPIPEPTWSTTAPAVLCAPVPTMEMLEIDQWFDNLLSSSSSSSYSWWMGFLNSLDDKNNNANASSEVRLGQYHCNLDAKNHPYSSPNSDDQCLVPTDEWLVFPAAEEGGTGQQLQR</sequence>
<evidence type="ECO:0000313" key="1">
    <source>
        <dbReference type="EMBL" id="KAG8374467.1"/>
    </source>
</evidence>
<comment type="caution">
    <text evidence="1">The sequence shown here is derived from an EMBL/GenBank/DDBJ whole genome shotgun (WGS) entry which is preliminary data.</text>
</comment>
<dbReference type="EMBL" id="WHWC01000011">
    <property type="protein sequence ID" value="KAG8374467.1"/>
    <property type="molecule type" value="Genomic_DNA"/>
</dbReference>
<organism evidence="1 2">
    <name type="scientific">Buddleja alternifolia</name>
    <dbReference type="NCBI Taxonomy" id="168488"/>
    <lineage>
        <taxon>Eukaryota</taxon>
        <taxon>Viridiplantae</taxon>
        <taxon>Streptophyta</taxon>
        <taxon>Embryophyta</taxon>
        <taxon>Tracheophyta</taxon>
        <taxon>Spermatophyta</taxon>
        <taxon>Magnoliopsida</taxon>
        <taxon>eudicotyledons</taxon>
        <taxon>Gunneridae</taxon>
        <taxon>Pentapetalae</taxon>
        <taxon>asterids</taxon>
        <taxon>lamiids</taxon>
        <taxon>Lamiales</taxon>
        <taxon>Scrophulariaceae</taxon>
        <taxon>Buddlejeae</taxon>
        <taxon>Buddleja</taxon>
    </lineage>
</organism>
<dbReference type="AlphaFoldDB" id="A0AAV6X1Z7"/>
<dbReference type="PANTHER" id="PTHR37256">
    <property type="entry name" value="E1A-BINDING PROTEIN P400-LIKE"/>
    <property type="match status" value="1"/>
</dbReference>
<reference evidence="1" key="1">
    <citation type="submission" date="2019-10" db="EMBL/GenBank/DDBJ databases">
        <authorList>
            <person name="Zhang R."/>
            <person name="Pan Y."/>
            <person name="Wang J."/>
            <person name="Ma R."/>
            <person name="Yu S."/>
        </authorList>
    </citation>
    <scope>NUCLEOTIDE SEQUENCE</scope>
    <source>
        <strain evidence="1">LA-IB0</strain>
        <tissue evidence="1">Leaf</tissue>
    </source>
</reference>
<dbReference type="Proteomes" id="UP000826271">
    <property type="component" value="Unassembled WGS sequence"/>
</dbReference>